<dbReference type="EMBL" id="GBRH01278807">
    <property type="protein sequence ID" value="JAD19088.1"/>
    <property type="molecule type" value="Transcribed_RNA"/>
</dbReference>
<feature type="region of interest" description="Disordered" evidence="1">
    <location>
        <begin position="68"/>
        <end position="99"/>
    </location>
</feature>
<proteinExistence type="predicted"/>
<organism evidence="3">
    <name type="scientific">Arundo donax</name>
    <name type="common">Giant reed</name>
    <name type="synonym">Donax arundinaceus</name>
    <dbReference type="NCBI Taxonomy" id="35708"/>
    <lineage>
        <taxon>Eukaryota</taxon>
        <taxon>Viridiplantae</taxon>
        <taxon>Streptophyta</taxon>
        <taxon>Embryophyta</taxon>
        <taxon>Tracheophyta</taxon>
        <taxon>Spermatophyta</taxon>
        <taxon>Magnoliopsida</taxon>
        <taxon>Liliopsida</taxon>
        <taxon>Poales</taxon>
        <taxon>Poaceae</taxon>
        <taxon>PACMAD clade</taxon>
        <taxon>Arundinoideae</taxon>
        <taxon>Arundineae</taxon>
        <taxon>Arundo</taxon>
    </lineage>
</organism>
<feature type="transmembrane region" description="Helical" evidence="2">
    <location>
        <begin position="19"/>
        <end position="37"/>
    </location>
</feature>
<keyword evidence="2" id="KW-0472">Membrane</keyword>
<name>A0A0A8Y1S3_ARUDO</name>
<keyword evidence="2" id="KW-1133">Transmembrane helix</keyword>
<reference evidence="3" key="2">
    <citation type="journal article" date="2015" name="Data Brief">
        <title>Shoot transcriptome of the giant reed, Arundo donax.</title>
        <authorList>
            <person name="Barrero R.A."/>
            <person name="Guerrero F.D."/>
            <person name="Moolhuijzen P."/>
            <person name="Goolsby J.A."/>
            <person name="Tidwell J."/>
            <person name="Bellgard S.E."/>
            <person name="Bellgard M.I."/>
        </authorList>
    </citation>
    <scope>NUCLEOTIDE SEQUENCE</scope>
    <source>
        <tissue evidence="3">Shoot tissue taken approximately 20 cm above the soil surface</tissue>
    </source>
</reference>
<feature type="compositionally biased region" description="Low complexity" evidence="1">
    <location>
        <begin position="75"/>
        <end position="99"/>
    </location>
</feature>
<evidence type="ECO:0000256" key="1">
    <source>
        <dbReference type="SAM" id="MobiDB-lite"/>
    </source>
</evidence>
<protein>
    <submittedName>
        <fullName evidence="3">Uncharacterized protein</fullName>
    </submittedName>
</protein>
<sequence length="99" mass="9929">MVGAAGVEGASPAKILDRISCLVVLAFLFVLLFRFLAPLGSGSSSEASLSSAGAKRMVLVIMLVTGSAKPKQTPASRRSGPSAGMSSSGSASSAFLYCS</sequence>
<reference evidence="3" key="1">
    <citation type="submission" date="2014-09" db="EMBL/GenBank/DDBJ databases">
        <authorList>
            <person name="Magalhaes I.L.F."/>
            <person name="Oliveira U."/>
            <person name="Santos F.R."/>
            <person name="Vidigal T.H.D.A."/>
            <person name="Brescovit A.D."/>
            <person name="Santos A.J."/>
        </authorList>
    </citation>
    <scope>NUCLEOTIDE SEQUENCE</scope>
    <source>
        <tissue evidence="3">Shoot tissue taken approximately 20 cm above the soil surface</tissue>
    </source>
</reference>
<evidence type="ECO:0000313" key="3">
    <source>
        <dbReference type="EMBL" id="JAD19088.1"/>
    </source>
</evidence>
<keyword evidence="2" id="KW-0812">Transmembrane</keyword>
<accession>A0A0A8Y1S3</accession>
<evidence type="ECO:0000256" key="2">
    <source>
        <dbReference type="SAM" id="Phobius"/>
    </source>
</evidence>
<dbReference type="AlphaFoldDB" id="A0A0A8Y1S3"/>